<proteinExistence type="predicted"/>
<organism evidence="1 2">
    <name type="scientific">Habropoda laboriosa</name>
    <dbReference type="NCBI Taxonomy" id="597456"/>
    <lineage>
        <taxon>Eukaryota</taxon>
        <taxon>Metazoa</taxon>
        <taxon>Ecdysozoa</taxon>
        <taxon>Arthropoda</taxon>
        <taxon>Hexapoda</taxon>
        <taxon>Insecta</taxon>
        <taxon>Pterygota</taxon>
        <taxon>Neoptera</taxon>
        <taxon>Endopterygota</taxon>
        <taxon>Hymenoptera</taxon>
        <taxon>Apocrita</taxon>
        <taxon>Aculeata</taxon>
        <taxon>Apoidea</taxon>
        <taxon>Anthophila</taxon>
        <taxon>Apidae</taxon>
        <taxon>Habropoda</taxon>
    </lineage>
</organism>
<dbReference type="Proteomes" id="UP000053825">
    <property type="component" value="Unassembled WGS sequence"/>
</dbReference>
<dbReference type="AlphaFoldDB" id="A0A0L7R1B8"/>
<evidence type="ECO:0000313" key="2">
    <source>
        <dbReference type="Proteomes" id="UP000053825"/>
    </source>
</evidence>
<protein>
    <submittedName>
        <fullName evidence="1">Uncharacterized protein</fullName>
    </submittedName>
</protein>
<sequence length="60" mass="6739">MGNVLPVEVMQAGSHLPEPKLGLLLRHNTVPRNKVQEVTIVGVAHEYEHSWTALQYTVHL</sequence>
<dbReference type="EMBL" id="KQ414667">
    <property type="protein sequence ID" value="KOC64665.1"/>
    <property type="molecule type" value="Genomic_DNA"/>
</dbReference>
<reference evidence="1 2" key="1">
    <citation type="submission" date="2015-07" db="EMBL/GenBank/DDBJ databases">
        <title>The genome of Habropoda laboriosa.</title>
        <authorList>
            <person name="Pan H."/>
            <person name="Kapheim K."/>
        </authorList>
    </citation>
    <scope>NUCLEOTIDE SEQUENCE [LARGE SCALE GENOMIC DNA]</scope>
    <source>
        <strain evidence="1">0110345459</strain>
    </source>
</reference>
<gene>
    <name evidence="1" type="ORF">WH47_00168</name>
</gene>
<keyword evidence="2" id="KW-1185">Reference proteome</keyword>
<evidence type="ECO:0000313" key="1">
    <source>
        <dbReference type="EMBL" id="KOC64665.1"/>
    </source>
</evidence>
<accession>A0A0L7R1B8</accession>
<name>A0A0L7R1B8_9HYME</name>